<keyword evidence="3" id="KW-1185">Reference proteome</keyword>
<evidence type="ECO:0000313" key="3">
    <source>
        <dbReference type="Proteomes" id="UP000198251"/>
    </source>
</evidence>
<keyword evidence="1" id="KW-0472">Membrane</keyword>
<protein>
    <submittedName>
        <fullName evidence="2">Uncharacterized protein</fullName>
    </submittedName>
</protein>
<dbReference type="RefSeq" id="WP_089000029.1">
    <property type="nucleotide sequence ID" value="NZ_JBFAAC010000005.1"/>
</dbReference>
<reference evidence="2 3" key="1">
    <citation type="submission" date="2016-06" db="EMBL/GenBank/DDBJ databases">
        <authorList>
            <person name="Kjaerup R.B."/>
            <person name="Dalgaard T.S."/>
            <person name="Juul-Madsen H.R."/>
        </authorList>
    </citation>
    <scope>NUCLEOTIDE SEQUENCE [LARGE SCALE GENOMIC DNA]</scope>
    <source>
        <strain evidence="2 3">DSM 43913</strain>
    </source>
</reference>
<proteinExistence type="predicted"/>
<feature type="transmembrane region" description="Helical" evidence="1">
    <location>
        <begin position="12"/>
        <end position="29"/>
    </location>
</feature>
<dbReference type="AlphaFoldDB" id="A0A1C5GAK3"/>
<accession>A0A1C5GAK3</accession>
<dbReference type="GeneID" id="95802153"/>
<dbReference type="EMBL" id="LT607733">
    <property type="protein sequence ID" value="SCG16086.1"/>
    <property type="molecule type" value="Genomic_DNA"/>
</dbReference>
<organism evidence="2 3">
    <name type="scientific">Micromonospora echinofusca</name>
    <dbReference type="NCBI Taxonomy" id="47858"/>
    <lineage>
        <taxon>Bacteria</taxon>
        <taxon>Bacillati</taxon>
        <taxon>Actinomycetota</taxon>
        <taxon>Actinomycetes</taxon>
        <taxon>Micromonosporales</taxon>
        <taxon>Micromonosporaceae</taxon>
        <taxon>Micromonospora</taxon>
    </lineage>
</organism>
<keyword evidence="1" id="KW-1133">Transmembrane helix</keyword>
<gene>
    <name evidence="2" type="ORF">GA0070610_2341</name>
</gene>
<name>A0A1C5GAK3_MICEH</name>
<sequence length="85" mass="8593">MSVAIPPARARRKLVVFAILTGVATVAGLPGWTVAALALTCLAIPLAVALGGGAGQVWELLRPARRPAAAGGLGHSPEQGERFVT</sequence>
<evidence type="ECO:0000256" key="1">
    <source>
        <dbReference type="SAM" id="Phobius"/>
    </source>
</evidence>
<evidence type="ECO:0000313" key="2">
    <source>
        <dbReference type="EMBL" id="SCG16086.1"/>
    </source>
</evidence>
<dbReference type="Proteomes" id="UP000198251">
    <property type="component" value="Chromosome I"/>
</dbReference>
<feature type="transmembrane region" description="Helical" evidence="1">
    <location>
        <begin position="35"/>
        <end position="58"/>
    </location>
</feature>
<keyword evidence="1" id="KW-0812">Transmembrane</keyword>